<dbReference type="Proteomes" id="UP001162131">
    <property type="component" value="Unassembled WGS sequence"/>
</dbReference>
<dbReference type="GO" id="GO:0008270">
    <property type="term" value="F:zinc ion binding"/>
    <property type="evidence" value="ECO:0007669"/>
    <property type="project" value="UniProtKB-KW"/>
</dbReference>
<dbReference type="Gene3D" id="3.30.40.10">
    <property type="entry name" value="Zinc/RING finger domain, C3HC4 (zinc finger)"/>
    <property type="match status" value="1"/>
</dbReference>
<keyword evidence="5" id="KW-0472">Membrane</keyword>
<evidence type="ECO:0000256" key="5">
    <source>
        <dbReference type="SAM" id="Phobius"/>
    </source>
</evidence>
<feature type="transmembrane region" description="Helical" evidence="5">
    <location>
        <begin position="7"/>
        <end position="28"/>
    </location>
</feature>
<keyword evidence="1" id="KW-0479">Metal-binding</keyword>
<gene>
    <name evidence="7" type="ORF">BSTOLATCC_MIC33143</name>
</gene>
<name>A0AAU9J8F7_9CILI</name>
<accession>A0AAU9J8F7</accession>
<dbReference type="GO" id="GO:0016567">
    <property type="term" value="P:protein ubiquitination"/>
    <property type="evidence" value="ECO:0007669"/>
    <property type="project" value="TreeGrafter"/>
</dbReference>
<reference evidence="7" key="1">
    <citation type="submission" date="2021-09" db="EMBL/GenBank/DDBJ databases">
        <authorList>
            <consortium name="AG Swart"/>
            <person name="Singh M."/>
            <person name="Singh A."/>
            <person name="Seah K."/>
            <person name="Emmerich C."/>
        </authorList>
    </citation>
    <scope>NUCLEOTIDE SEQUENCE</scope>
    <source>
        <strain evidence="7">ATCC30299</strain>
    </source>
</reference>
<evidence type="ECO:0000256" key="3">
    <source>
        <dbReference type="ARBA" id="ARBA00022833"/>
    </source>
</evidence>
<dbReference type="PANTHER" id="PTHR45969">
    <property type="entry name" value="RING ZINC FINGER PROTEIN-RELATED"/>
    <property type="match status" value="1"/>
</dbReference>
<feature type="transmembrane region" description="Helical" evidence="5">
    <location>
        <begin position="119"/>
        <end position="145"/>
    </location>
</feature>
<keyword evidence="8" id="KW-1185">Reference proteome</keyword>
<evidence type="ECO:0000313" key="8">
    <source>
        <dbReference type="Proteomes" id="UP001162131"/>
    </source>
</evidence>
<dbReference type="SUPFAM" id="SSF57850">
    <property type="entry name" value="RING/U-box"/>
    <property type="match status" value="1"/>
</dbReference>
<feature type="transmembrane region" description="Helical" evidence="5">
    <location>
        <begin position="48"/>
        <end position="66"/>
    </location>
</feature>
<dbReference type="Pfam" id="PF13639">
    <property type="entry name" value="zf-RING_2"/>
    <property type="match status" value="1"/>
</dbReference>
<proteinExistence type="predicted"/>
<dbReference type="EMBL" id="CAJZBQ010000033">
    <property type="protein sequence ID" value="CAG9323242.1"/>
    <property type="molecule type" value="Genomic_DNA"/>
</dbReference>
<keyword evidence="5" id="KW-1133">Transmembrane helix</keyword>
<evidence type="ECO:0000259" key="6">
    <source>
        <dbReference type="PROSITE" id="PS50089"/>
    </source>
</evidence>
<dbReference type="InterPro" id="IPR001841">
    <property type="entry name" value="Znf_RING"/>
</dbReference>
<keyword evidence="5" id="KW-0812">Transmembrane</keyword>
<dbReference type="PROSITE" id="PS50089">
    <property type="entry name" value="ZF_RING_2"/>
    <property type="match status" value="1"/>
</dbReference>
<organism evidence="7 8">
    <name type="scientific">Blepharisma stoltei</name>
    <dbReference type="NCBI Taxonomy" id="1481888"/>
    <lineage>
        <taxon>Eukaryota</taxon>
        <taxon>Sar</taxon>
        <taxon>Alveolata</taxon>
        <taxon>Ciliophora</taxon>
        <taxon>Postciliodesmatophora</taxon>
        <taxon>Heterotrichea</taxon>
        <taxon>Heterotrichida</taxon>
        <taxon>Blepharismidae</taxon>
        <taxon>Blepharisma</taxon>
    </lineage>
</organism>
<evidence type="ECO:0000313" key="7">
    <source>
        <dbReference type="EMBL" id="CAG9323242.1"/>
    </source>
</evidence>
<dbReference type="PANTHER" id="PTHR45969:SF69">
    <property type="entry name" value="FINGER DOMAIN PROTEIN, PUTATIVE (AFU_ORTHOLOGUE AFUA_3G12190)-RELATED"/>
    <property type="match status" value="1"/>
</dbReference>
<dbReference type="SMART" id="SM00184">
    <property type="entry name" value="RING"/>
    <property type="match status" value="1"/>
</dbReference>
<dbReference type="GO" id="GO:0061630">
    <property type="term" value="F:ubiquitin protein ligase activity"/>
    <property type="evidence" value="ECO:0007669"/>
    <property type="project" value="TreeGrafter"/>
</dbReference>
<feature type="transmembrane region" description="Helical" evidence="5">
    <location>
        <begin position="78"/>
        <end position="99"/>
    </location>
</feature>
<dbReference type="InterPro" id="IPR013083">
    <property type="entry name" value="Znf_RING/FYVE/PHD"/>
</dbReference>
<evidence type="ECO:0000256" key="1">
    <source>
        <dbReference type="ARBA" id="ARBA00022723"/>
    </source>
</evidence>
<evidence type="ECO:0000256" key="4">
    <source>
        <dbReference type="PROSITE-ProRule" id="PRU00175"/>
    </source>
</evidence>
<dbReference type="AlphaFoldDB" id="A0AAU9J8F7"/>
<protein>
    <recommendedName>
        <fullName evidence="6">RING-type domain-containing protein</fullName>
    </recommendedName>
</protein>
<evidence type="ECO:0000256" key="2">
    <source>
        <dbReference type="ARBA" id="ARBA00022771"/>
    </source>
</evidence>
<comment type="caution">
    <text evidence="7">The sequence shown here is derived from an EMBL/GenBank/DDBJ whole genome shotgun (WGS) entry which is preliminary data.</text>
</comment>
<sequence>MSRNVCMIIYVSSFYIVLSVGILAWIGISTKYLYTSSTLSFQGLWNVFVSWLLQIDNVLLSLSFFFKGNLAEISEKMILIILIISGPVLLALCLVGSYFDCINYEAWFCEEPPCAWAEILKSVHFAILYFISIFCFGTLVSYIYLNYIAPEPWRESLVRPLLEIDTEALDVSNGEICSICLENMKTREIVSKLSNCHHTFHKACIERWLQIKHICPLCRD</sequence>
<feature type="domain" description="RING-type" evidence="6">
    <location>
        <begin position="177"/>
        <end position="219"/>
    </location>
</feature>
<keyword evidence="2 4" id="KW-0863">Zinc-finger</keyword>
<keyword evidence="3" id="KW-0862">Zinc</keyword>